<accession>A0ABR3G6S4</accession>
<organism evidence="1 2">
    <name type="scientific">Discina gigas</name>
    <dbReference type="NCBI Taxonomy" id="1032678"/>
    <lineage>
        <taxon>Eukaryota</taxon>
        <taxon>Fungi</taxon>
        <taxon>Dikarya</taxon>
        <taxon>Ascomycota</taxon>
        <taxon>Pezizomycotina</taxon>
        <taxon>Pezizomycetes</taxon>
        <taxon>Pezizales</taxon>
        <taxon>Discinaceae</taxon>
        <taxon>Discina</taxon>
    </lineage>
</organism>
<protein>
    <submittedName>
        <fullName evidence="1">Uncharacterized protein</fullName>
    </submittedName>
</protein>
<comment type="caution">
    <text evidence="1">The sequence shown here is derived from an EMBL/GenBank/DDBJ whole genome shotgun (WGS) entry which is preliminary data.</text>
</comment>
<dbReference type="EMBL" id="JBBBZM010000241">
    <property type="protein sequence ID" value="KAL0631501.1"/>
    <property type="molecule type" value="Genomic_DNA"/>
</dbReference>
<sequence length="1044" mass="116347">MDSSTLPTLEEGEMRLFSFYAPSIPADQTYKITVKQSVTPNNIVVPDSLPQEFTIFAPRVKLEKGDIHSVFPPPHHAAIGNILPHIIFNDPHLPWEREAFPTALKETRIPWLAVIPFELEELRLTDEQLAVGGLFKQKEVMHQSATMALRMTAGDAAAAADTAVKLPFPRPPDGKQGGIAVDTMLDMIFVDPHLAYALLGAERTKDKAFEKTPDLDKYSYFSHVRQVDSFLYSVLFSHRTGPCNIDRPKPIIVHLVALDGLGDIELIDPDSSDAKLPGNKVGFISLHSWTYTCNPPEGPAIGAAMSNLGAQAQKMFCLPKVETCPPGTTSEVYTAMNDRLEAGYTLVRHRLPTGEPTVAFYRSPLTPVPVVQINPPGWPAQSNFGTDYQILDPVTGVMDISYSVAFQLGKALALANAPFHTCLARVRATLHEAAHQSAENDVYKANDRYWDTGDVVGADAMNQMFYCHRQLREGPADGSLKWPRRWVKERLDDDESKKDLRDKVKAMYAGSHLSREAETLGDLSDLDLPYSTDFEYIVSWLQESLTLSAVPFHYLIPDPSMLPQESIRHFHIDPIWLDCFIDGALSLANHLDGNDDRIRQAIKAAFNKFLATKTDPKSEGPDVLFPQVARAGFFIRSKVIEAFPDICLTAEWPPHAKHPASAQSEVDICFVDKELVYCLLDRLPGDPALASITITQPPHQQCFSIGVSSDSGSLILDLEIKKMPKPNPDSGKWESFEPLKSTQIDPETPQIYDWDTRVILVKSLRDEMEKQLKTLPGYGDQWQLTSAVMGLQLNDDIHELRIVNQKAAKSDEDWVQTIRKLMVPNEANPNPPLKLPRIDRDTRLGTAPPNNHDRLSAFLPNAPHLRLHSGTPAFFQREIKNPSSVAAQFSPKAYPRKIYVSENTNFLSDIIFSIQRTSLKDPPPLWLTALCVTIPVGPDATTSLTKAYQGRGAKMLSNQRFHTFITNAKDKDKPGEMVITLLPRVKGAGVQLDQILQLSFQLMDVEVGQAEKVHIELMERYSDKELGGKISESVTSFELVTKPV</sequence>
<dbReference type="Proteomes" id="UP001447188">
    <property type="component" value="Unassembled WGS sequence"/>
</dbReference>
<keyword evidence="2" id="KW-1185">Reference proteome</keyword>
<evidence type="ECO:0000313" key="1">
    <source>
        <dbReference type="EMBL" id="KAL0631501.1"/>
    </source>
</evidence>
<evidence type="ECO:0000313" key="2">
    <source>
        <dbReference type="Proteomes" id="UP001447188"/>
    </source>
</evidence>
<proteinExistence type="predicted"/>
<name>A0ABR3G6S4_9PEZI</name>
<reference evidence="1 2" key="1">
    <citation type="submission" date="2024-02" db="EMBL/GenBank/DDBJ databases">
        <title>Discinaceae phylogenomics.</title>
        <authorList>
            <person name="Dirks A.C."/>
            <person name="James T.Y."/>
        </authorList>
    </citation>
    <scope>NUCLEOTIDE SEQUENCE [LARGE SCALE GENOMIC DNA]</scope>
    <source>
        <strain evidence="1 2">ACD0624</strain>
    </source>
</reference>
<gene>
    <name evidence="1" type="ORF">Q9L58_009638</name>
</gene>